<protein>
    <submittedName>
        <fullName evidence="1">Uncharacterized protein</fullName>
    </submittedName>
</protein>
<name>A0ABN8TDL2_9ENTR</name>
<dbReference type="Proteomes" id="UP001152651">
    <property type="component" value="Unassembled WGS sequence"/>
</dbReference>
<proteinExistence type="predicted"/>
<organism evidence="1 2">
    <name type="scientific">Pseudocitrobacter vendiensis</name>
    <dbReference type="NCBI Taxonomy" id="2488306"/>
    <lineage>
        <taxon>Bacteria</taxon>
        <taxon>Pseudomonadati</taxon>
        <taxon>Pseudomonadota</taxon>
        <taxon>Gammaproteobacteria</taxon>
        <taxon>Enterobacterales</taxon>
        <taxon>Enterobacteriaceae</taxon>
        <taxon>Pseudocitrobacter</taxon>
    </lineage>
</organism>
<evidence type="ECO:0000313" key="1">
    <source>
        <dbReference type="EMBL" id="CAH6660953.1"/>
    </source>
</evidence>
<evidence type="ECO:0000313" key="2">
    <source>
        <dbReference type="Proteomes" id="UP001152651"/>
    </source>
</evidence>
<comment type="caution">
    <text evidence="1">The sequence shown here is derived from an EMBL/GenBank/DDBJ whole genome shotgun (WGS) entry which is preliminary data.</text>
</comment>
<gene>
    <name evidence="1" type="ORF">FBBNIHIM_17745</name>
</gene>
<reference evidence="1" key="1">
    <citation type="submission" date="2022-05" db="EMBL/GenBank/DDBJ databases">
        <authorList>
            <person name="Blom J."/>
        </authorList>
    </citation>
    <scope>NUCLEOTIDE SEQUENCE</scope>
    <source>
        <strain evidence="1">Type strain: CPO20170097</strain>
    </source>
</reference>
<sequence>MANSLFIIKLFFFRYCYQIELVFFPEEFPKIVRLGKPEFWLPVVNIRTEPINFIQKG</sequence>
<dbReference type="EMBL" id="CALSBS010000017">
    <property type="protein sequence ID" value="CAH6660953.1"/>
    <property type="molecule type" value="Genomic_DNA"/>
</dbReference>
<keyword evidence="2" id="KW-1185">Reference proteome</keyword>
<accession>A0ABN8TDL2</accession>